<organism evidence="1 2">
    <name type="scientific">Paratrimastix pyriformis</name>
    <dbReference type="NCBI Taxonomy" id="342808"/>
    <lineage>
        <taxon>Eukaryota</taxon>
        <taxon>Metamonada</taxon>
        <taxon>Preaxostyla</taxon>
        <taxon>Paratrimastigidae</taxon>
        <taxon>Paratrimastix</taxon>
    </lineage>
</organism>
<proteinExistence type="predicted"/>
<accession>A0ABQ8UHI5</accession>
<keyword evidence="2" id="KW-1185">Reference proteome</keyword>
<protein>
    <submittedName>
        <fullName evidence="1">Uncharacterized protein</fullName>
    </submittedName>
</protein>
<reference evidence="1" key="1">
    <citation type="journal article" date="2022" name="bioRxiv">
        <title>Genomics of Preaxostyla Flagellates Illuminates Evolutionary Transitions and the Path Towards Mitochondrial Loss.</title>
        <authorList>
            <person name="Novak L.V.F."/>
            <person name="Treitli S.C."/>
            <person name="Pyrih J."/>
            <person name="Halakuc P."/>
            <person name="Pipaliya S.V."/>
            <person name="Vacek V."/>
            <person name="Brzon O."/>
            <person name="Soukal P."/>
            <person name="Eme L."/>
            <person name="Dacks J.B."/>
            <person name="Karnkowska A."/>
            <person name="Elias M."/>
            <person name="Hampl V."/>
        </authorList>
    </citation>
    <scope>NUCLEOTIDE SEQUENCE</scope>
    <source>
        <strain evidence="1">RCP-MX</strain>
    </source>
</reference>
<dbReference type="EMBL" id="JAPMOS010000026">
    <property type="protein sequence ID" value="KAJ4458694.1"/>
    <property type="molecule type" value="Genomic_DNA"/>
</dbReference>
<comment type="caution">
    <text evidence="1">The sequence shown here is derived from an EMBL/GenBank/DDBJ whole genome shotgun (WGS) entry which is preliminary data.</text>
</comment>
<evidence type="ECO:0000313" key="1">
    <source>
        <dbReference type="EMBL" id="KAJ4458694.1"/>
    </source>
</evidence>
<sequence>MVGILSSQRYVPSYVLPWLCCCLCNHTKPRARGREPSWDLRGKVPVAAPACSAILLTRAFGPRHVGQRGPLAVLSDLLYCFICGGRAPPGAGRDPLEEMYGVRMVDLESLFFVLIETFGSCDSQLDCYCVARY</sequence>
<dbReference type="Proteomes" id="UP001141327">
    <property type="component" value="Unassembled WGS sequence"/>
</dbReference>
<evidence type="ECO:0000313" key="2">
    <source>
        <dbReference type="Proteomes" id="UP001141327"/>
    </source>
</evidence>
<name>A0ABQ8UHI5_9EUKA</name>
<gene>
    <name evidence="1" type="ORF">PAPYR_5457</name>
</gene>